<evidence type="ECO:0000313" key="5">
    <source>
        <dbReference type="EMBL" id="KAG0521828.1"/>
    </source>
</evidence>
<dbReference type="InterPro" id="IPR044221">
    <property type="entry name" value="DYAD/AMEIOTIC1"/>
</dbReference>
<reference evidence="5" key="1">
    <citation type="journal article" date="2019" name="BMC Genomics">
        <title>A new reference genome for Sorghum bicolor reveals high levels of sequence similarity between sweet and grain genotypes: implications for the genetics of sugar metabolism.</title>
        <authorList>
            <person name="Cooper E.A."/>
            <person name="Brenton Z.W."/>
            <person name="Flinn B.S."/>
            <person name="Jenkins J."/>
            <person name="Shu S."/>
            <person name="Flowers D."/>
            <person name="Luo F."/>
            <person name="Wang Y."/>
            <person name="Xia P."/>
            <person name="Barry K."/>
            <person name="Daum C."/>
            <person name="Lipzen A."/>
            <person name="Yoshinaga Y."/>
            <person name="Schmutz J."/>
            <person name="Saski C."/>
            <person name="Vermerris W."/>
            <person name="Kresovich S."/>
        </authorList>
    </citation>
    <scope>NUCLEOTIDE SEQUENCE</scope>
</reference>
<feature type="compositionally biased region" description="Low complexity" evidence="2">
    <location>
        <begin position="385"/>
        <end position="397"/>
    </location>
</feature>
<feature type="compositionally biased region" description="Basic residues" evidence="2">
    <location>
        <begin position="308"/>
        <end position="318"/>
    </location>
</feature>
<keyword evidence="1" id="KW-0175">Coiled coil</keyword>
<protein>
    <recommendedName>
        <fullName evidence="4">PTC1-like winged helix-turn-helix domain-containing protein</fullName>
    </recommendedName>
</protein>
<feature type="chain" id="PRO_5037802016" description="PTC1-like winged helix-turn-helix domain-containing protein" evidence="3">
    <location>
        <begin position="33"/>
        <end position="850"/>
    </location>
</feature>
<evidence type="ECO:0000313" key="6">
    <source>
        <dbReference type="Proteomes" id="UP000807115"/>
    </source>
</evidence>
<feature type="compositionally biased region" description="Basic residues" evidence="2">
    <location>
        <begin position="292"/>
        <end position="301"/>
    </location>
</feature>
<dbReference type="GO" id="GO:0051177">
    <property type="term" value="P:meiotic sister chromatid cohesion"/>
    <property type="evidence" value="ECO:0007669"/>
    <property type="project" value="InterPro"/>
</dbReference>
<feature type="region of interest" description="Disordered" evidence="2">
    <location>
        <begin position="57"/>
        <end position="78"/>
    </location>
</feature>
<keyword evidence="3" id="KW-0732">Signal</keyword>
<feature type="domain" description="PTC1-like winged helix-turn-helix" evidence="4">
    <location>
        <begin position="409"/>
        <end position="490"/>
    </location>
</feature>
<dbReference type="AlphaFoldDB" id="A0A921QH80"/>
<sequence>MCETAIWQKQLPPPAPCCTASFLLLLGRGCCCCSQKASSFPHGSSLAPRSSFPLPTTSRVALGPPMSVSGSGSGGGGGGGAIIPASRFLRRRAAVRDLGGDASADAFWAAAPLLYDFSQQQEPTPLAVRRSPSPSPSPAPTSPCLLLARRRHKERSPPPPPPPAPRRWRASGGTTATTCLLSALHHTCVGWGVTRRAEYPSRQQPQHRPGSPTVSGLGMRVHQLAAAARCVEGGDGEDEESTSGAVKWSKCLELVVAKNEQEEAAPAVGQDQESGREEEEEEEDKPVVDKARKARRRKRARWSGCRRGAARRAKKAPRVVKEEQETSDDEAADEDVKPAVAVKAEEPREGRKRVAATTSARRAPDAAKRAKRTTTTPPKQEEKVAAAAECKPAATTTPDTGSPRGKVDRWAAWRYVAGEATLVDILRERGATAGNPAPRADLRAQARRYIGDTGLLDHLLRHVADKVPAGSADRVRRRYNPAGGLEYWLEPAGLAAVRRAAGVDDPYWVPPPGWKPGDPVSPEARTLQVQKQVEELTGELAVVKRQMKQLDSNLVQVSKEAYISWKGYDCMVKANGKLEKEVLSLEEKYENAAQVNGELKELLLLLKDKYDTVLEKNEKLEGQMVALSTSFQSMKEELLLQRIEDQPLLMLAQEPWEGDKQEAGANNALVCAGNELTDADAVDGSFSSNHSACGDKKMALRKRICMREGACQWPRSAASGGTAGSPGNLPEPLTPGADLVIADFDTMINSLAPPSMEEYLLVDGLPTPTSASSTNASPKLQLLPSPASPIQVQPLPSTTMVMGDLNLQLRHMDTSSSSSSGQCVAKVLKLDAGAGGGEVGTELVLATPTY</sequence>
<feature type="region of interest" description="Disordered" evidence="2">
    <location>
        <begin position="122"/>
        <end position="171"/>
    </location>
</feature>
<dbReference type="Pfam" id="PF25874">
    <property type="entry name" value="WHD_plant_repro"/>
    <property type="match status" value="1"/>
</dbReference>
<reference evidence="5" key="2">
    <citation type="submission" date="2020-10" db="EMBL/GenBank/DDBJ databases">
        <authorList>
            <person name="Cooper E.A."/>
            <person name="Brenton Z.W."/>
            <person name="Flinn B.S."/>
            <person name="Jenkins J."/>
            <person name="Shu S."/>
            <person name="Flowers D."/>
            <person name="Luo F."/>
            <person name="Wang Y."/>
            <person name="Xia P."/>
            <person name="Barry K."/>
            <person name="Daum C."/>
            <person name="Lipzen A."/>
            <person name="Yoshinaga Y."/>
            <person name="Schmutz J."/>
            <person name="Saski C."/>
            <person name="Vermerris W."/>
            <person name="Kresovich S."/>
        </authorList>
    </citation>
    <scope>NUCLEOTIDE SEQUENCE</scope>
</reference>
<dbReference type="GO" id="GO:0007131">
    <property type="term" value="P:reciprocal meiotic recombination"/>
    <property type="evidence" value="ECO:0007669"/>
    <property type="project" value="InterPro"/>
</dbReference>
<evidence type="ECO:0000256" key="3">
    <source>
        <dbReference type="SAM" id="SignalP"/>
    </source>
</evidence>
<proteinExistence type="predicted"/>
<name>A0A921QH80_SORBI</name>
<dbReference type="PANTHER" id="PTHR46740:SF6">
    <property type="entry name" value="OS12G0623300 PROTEIN"/>
    <property type="match status" value="1"/>
</dbReference>
<evidence type="ECO:0000259" key="4">
    <source>
        <dbReference type="Pfam" id="PF25874"/>
    </source>
</evidence>
<accession>A0A921QH80</accession>
<feature type="coiled-coil region" evidence="1">
    <location>
        <begin position="533"/>
        <end position="637"/>
    </location>
</feature>
<feature type="region of interest" description="Disordered" evidence="2">
    <location>
        <begin position="261"/>
        <end position="405"/>
    </location>
</feature>
<comment type="caution">
    <text evidence="5">The sequence shown here is derived from an EMBL/GenBank/DDBJ whole genome shotgun (WGS) entry which is preliminary data.</text>
</comment>
<evidence type="ECO:0000256" key="1">
    <source>
        <dbReference type="SAM" id="Coils"/>
    </source>
</evidence>
<feature type="signal peptide" evidence="3">
    <location>
        <begin position="1"/>
        <end position="32"/>
    </location>
</feature>
<dbReference type="EMBL" id="CM027687">
    <property type="protein sequence ID" value="KAG0521828.1"/>
    <property type="molecule type" value="Genomic_DNA"/>
</dbReference>
<organism evidence="5 6">
    <name type="scientific">Sorghum bicolor</name>
    <name type="common">Sorghum</name>
    <name type="synonym">Sorghum vulgare</name>
    <dbReference type="NCBI Taxonomy" id="4558"/>
    <lineage>
        <taxon>Eukaryota</taxon>
        <taxon>Viridiplantae</taxon>
        <taxon>Streptophyta</taxon>
        <taxon>Embryophyta</taxon>
        <taxon>Tracheophyta</taxon>
        <taxon>Spermatophyta</taxon>
        <taxon>Magnoliopsida</taxon>
        <taxon>Liliopsida</taxon>
        <taxon>Poales</taxon>
        <taxon>Poaceae</taxon>
        <taxon>PACMAD clade</taxon>
        <taxon>Panicoideae</taxon>
        <taxon>Andropogonodae</taxon>
        <taxon>Andropogoneae</taxon>
        <taxon>Sorghinae</taxon>
        <taxon>Sorghum</taxon>
    </lineage>
</organism>
<dbReference type="Proteomes" id="UP000807115">
    <property type="component" value="Chromosome 8"/>
</dbReference>
<evidence type="ECO:0000256" key="2">
    <source>
        <dbReference type="SAM" id="MobiDB-lite"/>
    </source>
</evidence>
<dbReference type="PANTHER" id="PTHR46740">
    <property type="entry name" value="PROTEIN DYAD"/>
    <property type="match status" value="1"/>
</dbReference>
<dbReference type="InterPro" id="IPR059080">
    <property type="entry name" value="WHD_PTC1"/>
</dbReference>
<gene>
    <name evidence="5" type="ORF">BDA96_08G195100</name>
</gene>